<proteinExistence type="predicted"/>
<protein>
    <submittedName>
        <fullName evidence="1">Uncharacterized protein</fullName>
    </submittedName>
</protein>
<evidence type="ECO:0000313" key="2">
    <source>
        <dbReference type="Proteomes" id="UP000265520"/>
    </source>
</evidence>
<accession>A0A392NI54</accession>
<comment type="caution">
    <text evidence="1">The sequence shown here is derived from an EMBL/GenBank/DDBJ whole genome shotgun (WGS) entry which is preliminary data.</text>
</comment>
<reference evidence="1 2" key="1">
    <citation type="journal article" date="2018" name="Front. Plant Sci.">
        <title>Red Clover (Trifolium pratense) and Zigzag Clover (T. medium) - A Picture of Genomic Similarities and Differences.</title>
        <authorList>
            <person name="Dluhosova J."/>
            <person name="Istvanek J."/>
            <person name="Nedelnik J."/>
            <person name="Repkova J."/>
        </authorList>
    </citation>
    <scope>NUCLEOTIDE SEQUENCE [LARGE SCALE GENOMIC DNA]</scope>
    <source>
        <strain evidence="2">cv. 10/8</strain>
        <tissue evidence="1">Leaf</tissue>
    </source>
</reference>
<dbReference type="Proteomes" id="UP000265520">
    <property type="component" value="Unassembled WGS sequence"/>
</dbReference>
<dbReference type="AlphaFoldDB" id="A0A392NI54"/>
<name>A0A392NI54_9FABA</name>
<keyword evidence="2" id="KW-1185">Reference proteome</keyword>
<dbReference type="EMBL" id="LXQA010039499">
    <property type="protein sequence ID" value="MCH99141.1"/>
    <property type="molecule type" value="Genomic_DNA"/>
</dbReference>
<evidence type="ECO:0000313" key="1">
    <source>
        <dbReference type="EMBL" id="MCH99141.1"/>
    </source>
</evidence>
<gene>
    <name evidence="1" type="ORF">A2U01_0020152</name>
</gene>
<organism evidence="1 2">
    <name type="scientific">Trifolium medium</name>
    <dbReference type="NCBI Taxonomy" id="97028"/>
    <lineage>
        <taxon>Eukaryota</taxon>
        <taxon>Viridiplantae</taxon>
        <taxon>Streptophyta</taxon>
        <taxon>Embryophyta</taxon>
        <taxon>Tracheophyta</taxon>
        <taxon>Spermatophyta</taxon>
        <taxon>Magnoliopsida</taxon>
        <taxon>eudicotyledons</taxon>
        <taxon>Gunneridae</taxon>
        <taxon>Pentapetalae</taxon>
        <taxon>rosids</taxon>
        <taxon>fabids</taxon>
        <taxon>Fabales</taxon>
        <taxon>Fabaceae</taxon>
        <taxon>Papilionoideae</taxon>
        <taxon>50 kb inversion clade</taxon>
        <taxon>NPAAA clade</taxon>
        <taxon>Hologalegina</taxon>
        <taxon>IRL clade</taxon>
        <taxon>Trifolieae</taxon>
        <taxon>Trifolium</taxon>
    </lineage>
</organism>
<sequence>MEIRIERSNQQLGFVIVSEENDSERDDGNEIHDPGANKNKIDFQRFIVMMRIRDSV</sequence>